<name>K2K020_9PROT</name>
<dbReference type="eggNOG" id="ENOG5033KZF">
    <property type="taxonomic scope" value="Bacteria"/>
</dbReference>
<dbReference type="RefSeq" id="WP_008945612.1">
    <property type="nucleotide sequence ID" value="NZ_AMRL01000024.1"/>
</dbReference>
<evidence type="ECO:0000313" key="2">
    <source>
        <dbReference type="Proteomes" id="UP000006746"/>
    </source>
</evidence>
<reference evidence="1 2" key="1">
    <citation type="journal article" date="2012" name="J. Bacteriol.">
        <title>Genome Sequence of Oceanibaculum indicum Type Strain P24.</title>
        <authorList>
            <person name="Lai Q."/>
            <person name="Shao Z."/>
        </authorList>
    </citation>
    <scope>NUCLEOTIDE SEQUENCE [LARGE SCALE GENOMIC DNA]</scope>
    <source>
        <strain evidence="1 2">P24</strain>
    </source>
</reference>
<sequence length="147" mass="15938">MDANKPETITVKIRTPIHLLATGPQTACDIWNRHYPVGTPVTATKDKGEKVETVTRSAAEVMGGHTAVIWLEGISGAYLLSRVIGRQQAEEMFANKQFATLEGLKRAAVKLKRAEGISHSAALEEIARDAGFANYSDALQAYKKGQS</sequence>
<dbReference type="STRING" id="1207063.P24_15044"/>
<protein>
    <submittedName>
        <fullName evidence="1">Uncharacterized protein</fullName>
    </submittedName>
</protein>
<comment type="caution">
    <text evidence="1">The sequence shown here is derived from an EMBL/GenBank/DDBJ whole genome shotgun (WGS) entry which is preliminary data.</text>
</comment>
<accession>K2K020</accession>
<gene>
    <name evidence="1" type="ORF">P24_15044</name>
</gene>
<dbReference type="EMBL" id="AMRL01000024">
    <property type="protein sequence ID" value="EKE70870.1"/>
    <property type="molecule type" value="Genomic_DNA"/>
</dbReference>
<keyword evidence="2" id="KW-1185">Reference proteome</keyword>
<dbReference type="Proteomes" id="UP000006746">
    <property type="component" value="Unassembled WGS sequence"/>
</dbReference>
<proteinExistence type="predicted"/>
<dbReference type="AlphaFoldDB" id="K2K020"/>
<evidence type="ECO:0000313" key="1">
    <source>
        <dbReference type="EMBL" id="EKE70870.1"/>
    </source>
</evidence>
<organism evidence="1 2">
    <name type="scientific">Oceanibaculum indicum P24</name>
    <dbReference type="NCBI Taxonomy" id="1207063"/>
    <lineage>
        <taxon>Bacteria</taxon>
        <taxon>Pseudomonadati</taxon>
        <taxon>Pseudomonadota</taxon>
        <taxon>Alphaproteobacteria</taxon>
        <taxon>Rhodospirillales</taxon>
        <taxon>Oceanibaculaceae</taxon>
        <taxon>Oceanibaculum</taxon>
    </lineage>
</organism>